<dbReference type="SUPFAM" id="SSF110857">
    <property type="entry name" value="Gamma-glutamyl cyclotransferase-like"/>
    <property type="match status" value="1"/>
</dbReference>
<dbReference type="InterPro" id="IPR009288">
    <property type="entry name" value="AIG2-like_dom"/>
</dbReference>
<evidence type="ECO:0000256" key="3">
    <source>
        <dbReference type="RuleBase" id="RU367036"/>
    </source>
</evidence>
<protein>
    <recommendedName>
        <fullName evidence="3">Gamma-glutamylcyclotransferase family protein</fullName>
    </recommendedName>
</protein>
<proteinExistence type="inferred from homology"/>
<evidence type="ECO:0000259" key="4">
    <source>
        <dbReference type="Pfam" id="PF06094"/>
    </source>
</evidence>
<dbReference type="RefSeq" id="WP_129346477.1">
    <property type="nucleotide sequence ID" value="NZ_CP012670.1"/>
</dbReference>
<dbReference type="InterPro" id="IPR039126">
    <property type="entry name" value="GGACT"/>
</dbReference>
<feature type="domain" description="Gamma-glutamylcyclotransferase AIG2-like" evidence="4">
    <location>
        <begin position="3"/>
        <end position="113"/>
    </location>
</feature>
<dbReference type="InterPro" id="IPR013024">
    <property type="entry name" value="GGCT-like"/>
</dbReference>
<dbReference type="PANTHER" id="PTHR12510:SF4">
    <property type="entry name" value="GAMMA-GLUTAMYLAMINECYCLOTRANSFERASE"/>
    <property type="match status" value="1"/>
</dbReference>
<dbReference type="GO" id="GO:0061929">
    <property type="term" value="F:gamma-glutamylaminecyclotransferase activity"/>
    <property type="evidence" value="ECO:0007669"/>
    <property type="project" value="InterPro"/>
</dbReference>
<feature type="active site" description="Proton acceptor" evidence="2">
    <location>
        <position position="72"/>
    </location>
</feature>
<dbReference type="CDD" id="cd06661">
    <property type="entry name" value="GGCT_like"/>
    <property type="match status" value="1"/>
</dbReference>
<evidence type="ECO:0000256" key="1">
    <source>
        <dbReference type="ARBA" id="ARBA00008861"/>
    </source>
</evidence>
<dbReference type="InterPro" id="IPR036568">
    <property type="entry name" value="GGCT-like_sf"/>
</dbReference>
<keyword evidence="5" id="KW-0808">Transferase</keyword>
<dbReference type="AlphaFoldDB" id="A0A4P2PWG0"/>
<gene>
    <name evidence="5" type="ORF">SOCEGT47_015950</name>
</gene>
<sequence length="117" mass="12778">MVLFVYGTLMRGERAHELLGRARCLGLARTAPLFELADLGAYPALVRGGSTAVVGELYEPDWETLASLDIYEGCPDLFRRESIELDGGGRCEAYLMPAGQAMRLPRIASGDWRSRGG</sequence>
<evidence type="ECO:0000256" key="2">
    <source>
        <dbReference type="PIRSR" id="PIRSR639126-1"/>
    </source>
</evidence>
<dbReference type="Pfam" id="PF06094">
    <property type="entry name" value="GGACT"/>
    <property type="match status" value="1"/>
</dbReference>
<evidence type="ECO:0000313" key="6">
    <source>
        <dbReference type="Proteomes" id="UP000295781"/>
    </source>
</evidence>
<dbReference type="Gene3D" id="3.10.490.10">
    <property type="entry name" value="Gamma-glutamyl cyclotransferase-like"/>
    <property type="match status" value="1"/>
</dbReference>
<accession>A0A4P2PWG0</accession>
<organism evidence="5 6">
    <name type="scientific">Sorangium cellulosum</name>
    <name type="common">Polyangium cellulosum</name>
    <dbReference type="NCBI Taxonomy" id="56"/>
    <lineage>
        <taxon>Bacteria</taxon>
        <taxon>Pseudomonadati</taxon>
        <taxon>Myxococcota</taxon>
        <taxon>Polyangia</taxon>
        <taxon>Polyangiales</taxon>
        <taxon>Polyangiaceae</taxon>
        <taxon>Sorangium</taxon>
    </lineage>
</organism>
<comment type="similarity">
    <text evidence="1 3">Belongs to the gamma-glutamylcyclotransferase family.</text>
</comment>
<dbReference type="GO" id="GO:0005829">
    <property type="term" value="C:cytosol"/>
    <property type="evidence" value="ECO:0007669"/>
    <property type="project" value="TreeGrafter"/>
</dbReference>
<reference evidence="5 6" key="1">
    <citation type="submission" date="2015-09" db="EMBL/GenBank/DDBJ databases">
        <title>Sorangium comparison.</title>
        <authorList>
            <person name="Zaburannyi N."/>
            <person name="Bunk B."/>
            <person name="Overmann J."/>
            <person name="Mueller R."/>
        </authorList>
    </citation>
    <scope>NUCLEOTIDE SEQUENCE [LARGE SCALE GENOMIC DNA]</scope>
    <source>
        <strain evidence="5 6">So ceGT47</strain>
    </source>
</reference>
<dbReference type="PANTHER" id="PTHR12510">
    <property type="entry name" value="TROPONIN C-AKIN-1 PROTEIN"/>
    <property type="match status" value="1"/>
</dbReference>
<dbReference type="GO" id="GO:0016740">
    <property type="term" value="F:transferase activity"/>
    <property type="evidence" value="ECO:0007669"/>
    <property type="project" value="UniProtKB-KW"/>
</dbReference>
<dbReference type="OrthoDB" id="5070127at2"/>
<dbReference type="Proteomes" id="UP000295781">
    <property type="component" value="Chromosome"/>
</dbReference>
<dbReference type="EMBL" id="CP012670">
    <property type="protein sequence ID" value="AUX21117.1"/>
    <property type="molecule type" value="Genomic_DNA"/>
</dbReference>
<name>A0A4P2PWG0_SORCE</name>
<evidence type="ECO:0000313" key="5">
    <source>
        <dbReference type="EMBL" id="AUX21117.1"/>
    </source>
</evidence>